<dbReference type="Gene3D" id="2.60.120.40">
    <property type="match status" value="1"/>
</dbReference>
<dbReference type="PANTHER" id="PTHR22923">
    <property type="entry name" value="CEREBELLIN-RELATED"/>
    <property type="match status" value="1"/>
</dbReference>
<dbReference type="EMBL" id="UYJE01003883">
    <property type="protein sequence ID" value="VDI23130.1"/>
    <property type="molecule type" value="Genomic_DNA"/>
</dbReference>
<feature type="chain" id="PRO_5032467200" description="C1q domain-containing protein" evidence="4">
    <location>
        <begin position="25"/>
        <end position="208"/>
    </location>
</feature>
<name>A0A8B6DT12_MYTGA</name>
<dbReference type="Pfam" id="PF00386">
    <property type="entry name" value="C1q"/>
    <property type="match status" value="1"/>
</dbReference>
<evidence type="ECO:0000256" key="4">
    <source>
        <dbReference type="SAM" id="SignalP"/>
    </source>
</evidence>
<dbReference type="InterPro" id="IPR050822">
    <property type="entry name" value="Cerebellin_Synaptic_Org"/>
</dbReference>
<keyword evidence="7" id="KW-1185">Reference proteome</keyword>
<comment type="subcellular location">
    <subcellularLocation>
        <location evidence="1">Secreted</location>
    </subcellularLocation>
</comment>
<gene>
    <name evidence="6" type="ORF">MGAL_10B046164</name>
</gene>
<dbReference type="GO" id="GO:0005576">
    <property type="term" value="C:extracellular region"/>
    <property type="evidence" value="ECO:0007669"/>
    <property type="project" value="UniProtKB-SubCell"/>
</dbReference>
<evidence type="ECO:0000256" key="3">
    <source>
        <dbReference type="ARBA" id="ARBA00022729"/>
    </source>
</evidence>
<keyword evidence="2" id="KW-0964">Secreted</keyword>
<dbReference type="PRINTS" id="PR00007">
    <property type="entry name" value="COMPLEMNTC1Q"/>
</dbReference>
<protein>
    <recommendedName>
        <fullName evidence="5">C1q domain-containing protein</fullName>
    </recommendedName>
</protein>
<reference evidence="6" key="1">
    <citation type="submission" date="2018-11" db="EMBL/GenBank/DDBJ databases">
        <authorList>
            <person name="Alioto T."/>
            <person name="Alioto T."/>
        </authorList>
    </citation>
    <scope>NUCLEOTIDE SEQUENCE</scope>
</reference>
<dbReference type="AlphaFoldDB" id="A0A8B6DT12"/>
<evidence type="ECO:0000259" key="5">
    <source>
        <dbReference type="PROSITE" id="PS50871"/>
    </source>
</evidence>
<evidence type="ECO:0000256" key="1">
    <source>
        <dbReference type="ARBA" id="ARBA00004613"/>
    </source>
</evidence>
<organism evidence="6 7">
    <name type="scientific">Mytilus galloprovincialis</name>
    <name type="common">Mediterranean mussel</name>
    <dbReference type="NCBI Taxonomy" id="29158"/>
    <lineage>
        <taxon>Eukaryota</taxon>
        <taxon>Metazoa</taxon>
        <taxon>Spiralia</taxon>
        <taxon>Lophotrochozoa</taxon>
        <taxon>Mollusca</taxon>
        <taxon>Bivalvia</taxon>
        <taxon>Autobranchia</taxon>
        <taxon>Pteriomorphia</taxon>
        <taxon>Mytilida</taxon>
        <taxon>Mytiloidea</taxon>
        <taxon>Mytilidae</taxon>
        <taxon>Mytilinae</taxon>
        <taxon>Mytilus</taxon>
    </lineage>
</organism>
<feature type="signal peptide" evidence="4">
    <location>
        <begin position="1"/>
        <end position="24"/>
    </location>
</feature>
<dbReference type="PANTHER" id="PTHR22923:SF116">
    <property type="entry name" value="C1Q DOMAIN-CONTAINING PROTEIN"/>
    <property type="match status" value="1"/>
</dbReference>
<evidence type="ECO:0000313" key="6">
    <source>
        <dbReference type="EMBL" id="VDI23130.1"/>
    </source>
</evidence>
<dbReference type="InterPro" id="IPR008983">
    <property type="entry name" value="Tumour_necrosis_fac-like_dom"/>
</dbReference>
<dbReference type="InterPro" id="IPR001073">
    <property type="entry name" value="C1q_dom"/>
</dbReference>
<evidence type="ECO:0000313" key="7">
    <source>
        <dbReference type="Proteomes" id="UP000596742"/>
    </source>
</evidence>
<proteinExistence type="predicted"/>
<sequence length="208" mass="22950">MNVQLSLLILVILYALSADSSCHGINNKEFEDLMNIMKKITYQSEKGQTYQKPAFLATLNPRLMELTSSNSVVKFDNIITNIGSGYNAKSGVFTAPREGTYTFAVNYVHSGKKEWLELDLMKNNSLVVRGNAAFDPHTSGSILAILELKKGDRISVIQPRASGTILGFYVNGCACYCRVTVVPLSYDYRATVMRLSTKDLETCQAPSA</sequence>
<keyword evidence="3 4" id="KW-0732">Signal</keyword>
<evidence type="ECO:0000256" key="2">
    <source>
        <dbReference type="ARBA" id="ARBA00022525"/>
    </source>
</evidence>
<dbReference type="SMART" id="SM00110">
    <property type="entry name" value="C1Q"/>
    <property type="match status" value="1"/>
</dbReference>
<accession>A0A8B6DT12</accession>
<dbReference type="SUPFAM" id="SSF49842">
    <property type="entry name" value="TNF-like"/>
    <property type="match status" value="1"/>
</dbReference>
<dbReference type="OrthoDB" id="6084274at2759"/>
<dbReference type="PROSITE" id="PS50871">
    <property type="entry name" value="C1Q"/>
    <property type="match status" value="1"/>
</dbReference>
<feature type="domain" description="C1q" evidence="5">
    <location>
        <begin position="48"/>
        <end position="190"/>
    </location>
</feature>
<comment type="caution">
    <text evidence="6">The sequence shown here is derived from an EMBL/GenBank/DDBJ whole genome shotgun (WGS) entry which is preliminary data.</text>
</comment>
<dbReference type="Proteomes" id="UP000596742">
    <property type="component" value="Unassembled WGS sequence"/>
</dbReference>